<dbReference type="Gramene" id="ORUFI04G06440.1">
    <property type="protein sequence ID" value="ORUFI04G06440.1"/>
    <property type="gene ID" value="ORUFI04G06440"/>
</dbReference>
<sequence length="90" mass="9678">MHLAHPPQHRYGAPSSRSPDGDLDRGGDRRRRIPGFPARVPTAPCVRGSGRVDRAAIAPSFSSSPKTGDTVPAAACGTVHRTVFHHRYVI</sequence>
<protein>
    <submittedName>
        <fullName evidence="2">Uncharacterized protein</fullName>
    </submittedName>
</protein>
<name>A0A0E0P6H9_ORYRU</name>
<reference evidence="3" key="1">
    <citation type="submission" date="2013-06" db="EMBL/GenBank/DDBJ databases">
        <authorList>
            <person name="Zhao Q."/>
        </authorList>
    </citation>
    <scope>NUCLEOTIDE SEQUENCE</scope>
    <source>
        <strain evidence="3">cv. W1943</strain>
    </source>
</reference>
<organism evidence="2 3">
    <name type="scientific">Oryza rufipogon</name>
    <name type="common">Brownbeard rice</name>
    <name type="synonym">Asian wild rice</name>
    <dbReference type="NCBI Taxonomy" id="4529"/>
    <lineage>
        <taxon>Eukaryota</taxon>
        <taxon>Viridiplantae</taxon>
        <taxon>Streptophyta</taxon>
        <taxon>Embryophyta</taxon>
        <taxon>Tracheophyta</taxon>
        <taxon>Spermatophyta</taxon>
        <taxon>Magnoliopsida</taxon>
        <taxon>Liliopsida</taxon>
        <taxon>Poales</taxon>
        <taxon>Poaceae</taxon>
        <taxon>BOP clade</taxon>
        <taxon>Oryzoideae</taxon>
        <taxon>Oryzeae</taxon>
        <taxon>Oryzinae</taxon>
        <taxon>Oryza</taxon>
    </lineage>
</organism>
<dbReference type="EnsemblPlants" id="ORUFI04G06440.1">
    <property type="protein sequence ID" value="ORUFI04G06440.1"/>
    <property type="gene ID" value="ORUFI04G06440"/>
</dbReference>
<evidence type="ECO:0000313" key="3">
    <source>
        <dbReference type="Proteomes" id="UP000008022"/>
    </source>
</evidence>
<accession>A0A0E0P6H9</accession>
<dbReference type="AlphaFoldDB" id="A0A0E0P6H9"/>
<keyword evidence="3" id="KW-1185">Reference proteome</keyword>
<evidence type="ECO:0000313" key="2">
    <source>
        <dbReference type="EnsemblPlants" id="ORUFI04G06440.1"/>
    </source>
</evidence>
<dbReference type="Proteomes" id="UP000008022">
    <property type="component" value="Unassembled WGS sequence"/>
</dbReference>
<proteinExistence type="predicted"/>
<evidence type="ECO:0000256" key="1">
    <source>
        <dbReference type="SAM" id="MobiDB-lite"/>
    </source>
</evidence>
<dbReference type="HOGENOM" id="CLU_2444716_0_0_1"/>
<feature type="region of interest" description="Disordered" evidence="1">
    <location>
        <begin position="1"/>
        <end position="47"/>
    </location>
</feature>
<reference evidence="2" key="2">
    <citation type="submission" date="2015-06" db="UniProtKB">
        <authorList>
            <consortium name="EnsemblPlants"/>
        </authorList>
    </citation>
    <scope>IDENTIFICATION</scope>
</reference>